<dbReference type="EMBL" id="CADCWE010000205">
    <property type="protein sequence ID" value="CAA9554083.1"/>
    <property type="molecule type" value="Genomic_DNA"/>
</dbReference>
<sequence length="133" mass="14188">MVASPPVLSSSSVVAASWNRITWAVTDCPLPAAFAVAENANGLTSMASTPSKRSILNRLAVALLTLNPPDCRGPPLDLPCVVARRRPRTLPPRVTSSIPFLPETATLPRPSPARRGELSTPVRRCRKTDPSTP</sequence>
<accession>A0A6J4UR06</accession>
<evidence type="ECO:0000256" key="1">
    <source>
        <dbReference type="SAM" id="MobiDB-lite"/>
    </source>
</evidence>
<organism evidence="2">
    <name type="scientific">uncultured Thermomicrobiales bacterium</name>
    <dbReference type="NCBI Taxonomy" id="1645740"/>
    <lineage>
        <taxon>Bacteria</taxon>
        <taxon>Pseudomonadati</taxon>
        <taxon>Thermomicrobiota</taxon>
        <taxon>Thermomicrobia</taxon>
        <taxon>Thermomicrobiales</taxon>
        <taxon>environmental samples</taxon>
    </lineage>
</organism>
<reference evidence="2" key="1">
    <citation type="submission" date="2020-02" db="EMBL/GenBank/DDBJ databases">
        <authorList>
            <person name="Meier V. D."/>
        </authorList>
    </citation>
    <scope>NUCLEOTIDE SEQUENCE</scope>
    <source>
        <strain evidence="2">AVDCRST_MAG73</strain>
    </source>
</reference>
<proteinExistence type="predicted"/>
<protein>
    <submittedName>
        <fullName evidence="2">Uncharacterized protein</fullName>
    </submittedName>
</protein>
<gene>
    <name evidence="2" type="ORF">AVDCRST_MAG73-3137</name>
</gene>
<evidence type="ECO:0000313" key="2">
    <source>
        <dbReference type="EMBL" id="CAA9554083.1"/>
    </source>
</evidence>
<name>A0A6J4UR06_9BACT</name>
<feature type="region of interest" description="Disordered" evidence="1">
    <location>
        <begin position="92"/>
        <end position="133"/>
    </location>
</feature>
<dbReference type="AlphaFoldDB" id="A0A6J4UR06"/>